<keyword evidence="1" id="KW-0472">Membrane</keyword>
<feature type="transmembrane region" description="Helical" evidence="1">
    <location>
        <begin position="114"/>
        <end position="145"/>
    </location>
</feature>
<dbReference type="AlphaFoldDB" id="A0A6F9DXT8"/>
<dbReference type="OrthoDB" id="161024at2"/>
<evidence type="ECO:0000313" key="3">
    <source>
        <dbReference type="Proteomes" id="UP000502196"/>
    </source>
</evidence>
<feature type="transmembrane region" description="Helical" evidence="1">
    <location>
        <begin position="12"/>
        <end position="29"/>
    </location>
</feature>
<dbReference type="Pfam" id="PF01944">
    <property type="entry name" value="SpoIIM"/>
    <property type="match status" value="1"/>
</dbReference>
<accession>A0A6F9DXT8</accession>
<dbReference type="InterPro" id="IPR002798">
    <property type="entry name" value="SpoIIM-like"/>
</dbReference>
<keyword evidence="1" id="KW-0812">Transmembrane</keyword>
<dbReference type="PANTHER" id="PTHR35337:SF1">
    <property type="entry name" value="SLR1478 PROTEIN"/>
    <property type="match status" value="1"/>
</dbReference>
<reference evidence="2 3" key="1">
    <citation type="submission" date="2020-04" db="EMBL/GenBank/DDBJ databases">
        <authorList>
            <person name="Hogendoorn C."/>
        </authorList>
    </citation>
    <scope>NUCLEOTIDE SEQUENCE [LARGE SCALE GENOMIC DNA]</scope>
    <source>
        <strain evidence="2">COOX1</strain>
    </source>
</reference>
<dbReference type="PANTHER" id="PTHR35337">
    <property type="entry name" value="SLR1478 PROTEIN"/>
    <property type="match status" value="1"/>
</dbReference>
<evidence type="ECO:0000256" key="1">
    <source>
        <dbReference type="SAM" id="Phobius"/>
    </source>
</evidence>
<feature type="transmembrane region" description="Helical" evidence="1">
    <location>
        <begin position="71"/>
        <end position="102"/>
    </location>
</feature>
<proteinExistence type="predicted"/>
<dbReference type="EMBL" id="LR792683">
    <property type="protein sequence ID" value="CAB3390024.1"/>
    <property type="molecule type" value="Genomic_DNA"/>
</dbReference>
<gene>
    <name evidence="2" type="ORF">COOX1_0201</name>
</gene>
<organism evidence="2 3">
    <name type="scientific">Kyrpidia spormannii</name>
    <dbReference type="NCBI Taxonomy" id="2055160"/>
    <lineage>
        <taxon>Bacteria</taxon>
        <taxon>Bacillati</taxon>
        <taxon>Bacillota</taxon>
        <taxon>Bacilli</taxon>
        <taxon>Bacillales</taxon>
        <taxon>Alicyclobacillaceae</taxon>
        <taxon>Kyrpidia</taxon>
    </lineage>
</organism>
<protein>
    <recommendedName>
        <fullName evidence="4">Stage II sporulation protein M</fullName>
    </recommendedName>
</protein>
<feature type="transmembrane region" description="Helical" evidence="1">
    <location>
        <begin position="165"/>
        <end position="190"/>
    </location>
</feature>
<sequence>MGRWIWINRRYLWTAAVIFAVGMATGYLASDSLRQVLMSQLTQIRDLAVQVRAVNNPAYTVMVIFLNNAKVAIFFLLTGIVAGIPAIVGVFGNGALIGFVLAMLHHQGVPVGSVLLYGILPHGIFEIPAFLIAAAFGLKLGWGWWRPTNGYTRREAFFQGWRDAFRAAGVAVAMLAVAAVVEGTVTPYLLSRYVLQG</sequence>
<dbReference type="Proteomes" id="UP000502196">
    <property type="component" value="Chromosome"/>
</dbReference>
<evidence type="ECO:0000313" key="2">
    <source>
        <dbReference type="EMBL" id="CAB3390024.1"/>
    </source>
</evidence>
<dbReference type="RefSeq" id="WP_157935326.1">
    <property type="nucleotide sequence ID" value="NZ_CP024955.1"/>
</dbReference>
<evidence type="ECO:0008006" key="4">
    <source>
        <dbReference type="Google" id="ProtNLM"/>
    </source>
</evidence>
<name>A0A6F9DXT8_9BACL</name>
<keyword evidence="1" id="KW-1133">Transmembrane helix</keyword>